<evidence type="ECO:0000259" key="2">
    <source>
        <dbReference type="PROSITE" id="PS50908"/>
    </source>
</evidence>
<dbReference type="OrthoDB" id="277175at2759"/>
<comment type="caution">
    <text evidence="3">The sequence shown here is derived from an EMBL/GenBank/DDBJ whole genome shotgun (WGS) entry which is preliminary data.</text>
</comment>
<evidence type="ECO:0000313" key="4">
    <source>
        <dbReference type="Proteomes" id="UP000184267"/>
    </source>
</evidence>
<dbReference type="InterPro" id="IPR016135">
    <property type="entry name" value="UBQ-conjugating_enzyme/RWD"/>
</dbReference>
<feature type="region of interest" description="Disordered" evidence="1">
    <location>
        <begin position="124"/>
        <end position="147"/>
    </location>
</feature>
<dbReference type="InterPro" id="IPR006575">
    <property type="entry name" value="RWD_dom"/>
</dbReference>
<dbReference type="OMA" id="QWDEHKK"/>
<dbReference type="STRING" id="154538.A0A1M2W7S4"/>
<dbReference type="Proteomes" id="UP000184267">
    <property type="component" value="Unassembled WGS sequence"/>
</dbReference>
<dbReference type="InterPro" id="IPR032378">
    <property type="entry name" value="ZC3H15/TMA46_C"/>
</dbReference>
<gene>
    <name evidence="3" type="ORF">TRAPUB_1424</name>
</gene>
<feature type="compositionally biased region" description="Acidic residues" evidence="1">
    <location>
        <begin position="213"/>
        <end position="222"/>
    </location>
</feature>
<sequence length="251" mass="29190">MSAEVLAEEFEVRMASRPTVLESIYPEELTTLSEREIRIEVEPDDPVDGIEPLTIILDVEYTDEYPDVLPTFTLDSTQGELDEAELTHLHDELQRVGEENLGMAMTFTLVTHLRERLSAIMREREERDRHEAAEKERKALEAEEARTRGTPVTVESFKAWKNKFDKELAVKRAREDEERLKGWSAKEREEYRKALTRLSGRQLFERDQNLGALDEDVDEEGVSVDISQYDRNAREEEEEEHEDIVTFSDSD</sequence>
<protein>
    <submittedName>
        <fullName evidence="3">RWD domain-containing protein</fullName>
    </submittedName>
</protein>
<keyword evidence="4" id="KW-1185">Reference proteome</keyword>
<evidence type="ECO:0000256" key="1">
    <source>
        <dbReference type="SAM" id="MobiDB-lite"/>
    </source>
</evidence>
<dbReference type="CDD" id="cd23823">
    <property type="entry name" value="RWD_GCN2"/>
    <property type="match status" value="1"/>
</dbReference>
<evidence type="ECO:0000313" key="3">
    <source>
        <dbReference type="EMBL" id="OJT15883.1"/>
    </source>
</evidence>
<reference evidence="3 4" key="1">
    <citation type="submission" date="2016-10" db="EMBL/GenBank/DDBJ databases">
        <title>Genome sequence of the basidiomycete white-rot fungus Trametes pubescens.</title>
        <authorList>
            <person name="Makela M.R."/>
            <person name="Granchi Z."/>
            <person name="Peng M."/>
            <person name="De Vries R.P."/>
            <person name="Grigoriev I."/>
            <person name="Riley R."/>
            <person name="Hilden K."/>
        </authorList>
    </citation>
    <scope>NUCLEOTIDE SEQUENCE [LARGE SCALE GENOMIC DNA]</scope>
    <source>
        <strain evidence="3 4">FBCC735</strain>
    </source>
</reference>
<dbReference type="PANTHER" id="PTHR12292">
    <property type="entry name" value="RWD DOMAIN-CONTAINING PROTEIN"/>
    <property type="match status" value="1"/>
</dbReference>
<dbReference type="Pfam" id="PF05773">
    <property type="entry name" value="RWD"/>
    <property type="match status" value="1"/>
</dbReference>
<organism evidence="3 4">
    <name type="scientific">Trametes pubescens</name>
    <name type="common">White-rot fungus</name>
    <dbReference type="NCBI Taxonomy" id="154538"/>
    <lineage>
        <taxon>Eukaryota</taxon>
        <taxon>Fungi</taxon>
        <taxon>Dikarya</taxon>
        <taxon>Basidiomycota</taxon>
        <taxon>Agaricomycotina</taxon>
        <taxon>Agaricomycetes</taxon>
        <taxon>Polyporales</taxon>
        <taxon>Polyporaceae</taxon>
        <taxon>Trametes</taxon>
    </lineage>
</organism>
<accession>A0A1M2W7S4</accession>
<dbReference type="PROSITE" id="PS50908">
    <property type="entry name" value="RWD"/>
    <property type="match status" value="1"/>
</dbReference>
<dbReference type="SUPFAM" id="SSF54495">
    <property type="entry name" value="UBC-like"/>
    <property type="match status" value="1"/>
</dbReference>
<dbReference type="Pfam" id="PF16543">
    <property type="entry name" value="DFRP_C"/>
    <property type="match status" value="1"/>
</dbReference>
<dbReference type="EMBL" id="MNAD01000103">
    <property type="protein sequence ID" value="OJT15883.1"/>
    <property type="molecule type" value="Genomic_DNA"/>
</dbReference>
<dbReference type="SMART" id="SM00591">
    <property type="entry name" value="RWD"/>
    <property type="match status" value="1"/>
</dbReference>
<feature type="region of interest" description="Disordered" evidence="1">
    <location>
        <begin position="212"/>
        <end position="251"/>
    </location>
</feature>
<name>A0A1M2W7S4_TRAPU</name>
<dbReference type="Gene3D" id="3.10.110.10">
    <property type="entry name" value="Ubiquitin Conjugating Enzyme"/>
    <property type="match status" value="1"/>
</dbReference>
<dbReference type="InterPro" id="IPR040213">
    <property type="entry name" value="GIR2-like"/>
</dbReference>
<dbReference type="AlphaFoldDB" id="A0A1M2W7S4"/>
<feature type="domain" description="RWD" evidence="2">
    <location>
        <begin position="16"/>
        <end position="120"/>
    </location>
</feature>
<proteinExistence type="predicted"/>